<reference evidence="2" key="1">
    <citation type="submission" date="2019-01" db="EMBL/GenBank/DDBJ databases">
        <title>Draft genome sequences of three monokaryotic isolates of the white-rot basidiomycete fungus Dichomitus squalens.</title>
        <authorList>
            <consortium name="DOE Joint Genome Institute"/>
            <person name="Lopez S.C."/>
            <person name="Andreopoulos B."/>
            <person name="Pangilinan J."/>
            <person name="Lipzen A."/>
            <person name="Riley R."/>
            <person name="Ahrendt S."/>
            <person name="Ng V."/>
            <person name="Barry K."/>
            <person name="Daum C."/>
            <person name="Grigoriev I.V."/>
            <person name="Hilden K.S."/>
            <person name="Makela M.R."/>
            <person name="de Vries R.P."/>
        </authorList>
    </citation>
    <scope>NUCLEOTIDE SEQUENCE [LARGE SCALE GENOMIC DNA]</scope>
    <source>
        <strain evidence="2">OM18370.1</strain>
    </source>
</reference>
<feature type="compositionally biased region" description="Acidic residues" evidence="1">
    <location>
        <begin position="89"/>
        <end position="103"/>
    </location>
</feature>
<sequence length="344" mass="37591">MAKRSQPTQHESSDDEAPEAVSFDSSKKTAKGEQNVLKKHHAVLKRKTKDKNRAHDRALKERSASIRGKGKETDRPAASRRQSRQTEAEVSEDEDSDLDDPEAGSDGVGGRSKEELEARMARAMAEAEDESEAEDDDEESAGSESDVQMEGEGFDEEVPSLDEEMSSVGDDSEEEGENEEAGEGDEDEAMGSDDGEDEDEDEEDDLSEDPPLAKSSGKANYLPEHLFKAALSNAGKKIVFDEDCCLTTRKQSSPSRKRKRTERSSRDILLGSRTIRTLPKPTTVASPFAAKGLAPPRRVTKFVKTSLNLKGDAAKSKSKGWSRRPANLGVMKRSGPAANFVRDS</sequence>
<evidence type="ECO:0000256" key="1">
    <source>
        <dbReference type="SAM" id="MobiDB-lite"/>
    </source>
</evidence>
<evidence type="ECO:0000313" key="2">
    <source>
        <dbReference type="EMBL" id="TBU23474.1"/>
    </source>
</evidence>
<name>A0A4Q9M8M5_9APHY</name>
<feature type="region of interest" description="Disordered" evidence="1">
    <location>
        <begin position="247"/>
        <end position="267"/>
    </location>
</feature>
<feature type="compositionally biased region" description="Basic and acidic residues" evidence="1">
    <location>
        <begin position="51"/>
        <end position="77"/>
    </location>
</feature>
<gene>
    <name evidence="2" type="ORF">BD311DRAFT_768436</name>
</gene>
<dbReference type="Proteomes" id="UP000292957">
    <property type="component" value="Unassembled WGS sequence"/>
</dbReference>
<organism evidence="2">
    <name type="scientific">Dichomitus squalens</name>
    <dbReference type="NCBI Taxonomy" id="114155"/>
    <lineage>
        <taxon>Eukaryota</taxon>
        <taxon>Fungi</taxon>
        <taxon>Dikarya</taxon>
        <taxon>Basidiomycota</taxon>
        <taxon>Agaricomycotina</taxon>
        <taxon>Agaricomycetes</taxon>
        <taxon>Polyporales</taxon>
        <taxon>Polyporaceae</taxon>
        <taxon>Dichomitus</taxon>
    </lineage>
</organism>
<feature type="region of interest" description="Disordered" evidence="1">
    <location>
        <begin position="313"/>
        <end position="344"/>
    </location>
</feature>
<feature type="compositionally biased region" description="Polar residues" evidence="1">
    <location>
        <begin position="1"/>
        <end position="10"/>
    </location>
</feature>
<dbReference type="EMBL" id="ML143504">
    <property type="protein sequence ID" value="TBU23474.1"/>
    <property type="molecule type" value="Genomic_DNA"/>
</dbReference>
<accession>A0A4Q9M8M5</accession>
<dbReference type="OrthoDB" id="3253399at2759"/>
<feature type="compositionally biased region" description="Basic residues" evidence="1">
    <location>
        <begin position="37"/>
        <end position="50"/>
    </location>
</feature>
<feature type="compositionally biased region" description="Basic and acidic residues" evidence="1">
    <location>
        <begin position="111"/>
        <end position="120"/>
    </location>
</feature>
<proteinExistence type="predicted"/>
<dbReference type="AlphaFoldDB" id="A0A4Q9M8M5"/>
<protein>
    <submittedName>
        <fullName evidence="2">Uncharacterized protein</fullName>
    </submittedName>
</protein>
<feature type="region of interest" description="Disordered" evidence="1">
    <location>
        <begin position="1"/>
        <end position="220"/>
    </location>
</feature>
<feature type="compositionally biased region" description="Acidic residues" evidence="1">
    <location>
        <begin position="126"/>
        <end position="208"/>
    </location>
</feature>